<dbReference type="Pfam" id="PF08311">
    <property type="entry name" value="Mad3_BUB1_I"/>
    <property type="match status" value="1"/>
</dbReference>
<dbReference type="GO" id="GO:0051754">
    <property type="term" value="P:meiotic sister chromatid cohesion, centromeric"/>
    <property type="evidence" value="ECO:0007669"/>
    <property type="project" value="TreeGrafter"/>
</dbReference>
<dbReference type="InterPro" id="IPR015661">
    <property type="entry name" value="Bub1/Mad3"/>
</dbReference>
<feature type="domain" description="BUB1 N-terminal" evidence="2">
    <location>
        <begin position="41"/>
        <end position="201"/>
    </location>
</feature>
<dbReference type="InterPro" id="IPR013212">
    <property type="entry name" value="Mad3/Bub1_I"/>
</dbReference>
<dbReference type="GO" id="GO:0032991">
    <property type="term" value="C:protein-containing complex"/>
    <property type="evidence" value="ECO:0007669"/>
    <property type="project" value="UniProtKB-ARBA"/>
</dbReference>
<dbReference type="Gene3D" id="1.25.40.430">
    <property type="match status" value="1"/>
</dbReference>
<name>A0AAW1NNU5_9CHLO</name>
<evidence type="ECO:0000313" key="4">
    <source>
        <dbReference type="Proteomes" id="UP001465755"/>
    </source>
</evidence>
<dbReference type="EMBL" id="JALJOQ010000283">
    <property type="protein sequence ID" value="KAK9786058.1"/>
    <property type="molecule type" value="Genomic_DNA"/>
</dbReference>
<keyword evidence="4" id="KW-1185">Reference proteome</keyword>
<evidence type="ECO:0000256" key="1">
    <source>
        <dbReference type="SAM" id="MobiDB-lite"/>
    </source>
</evidence>
<accession>A0AAW1NNU5</accession>
<comment type="caution">
    <text evidence="3">The sequence shown here is derived from an EMBL/GenBank/DDBJ whole genome shotgun (WGS) entry which is preliminary data.</text>
</comment>
<dbReference type="PROSITE" id="PS51489">
    <property type="entry name" value="BUB1_N"/>
    <property type="match status" value="1"/>
</dbReference>
<dbReference type="GO" id="GO:0007094">
    <property type="term" value="P:mitotic spindle assembly checkpoint signaling"/>
    <property type="evidence" value="ECO:0007669"/>
    <property type="project" value="InterPro"/>
</dbReference>
<dbReference type="PANTHER" id="PTHR14030:SF4">
    <property type="entry name" value="BUB1 KINASE, ISOFORM A-RELATED"/>
    <property type="match status" value="1"/>
</dbReference>
<evidence type="ECO:0000313" key="3">
    <source>
        <dbReference type="EMBL" id="KAK9786058.1"/>
    </source>
</evidence>
<proteinExistence type="predicted"/>
<dbReference type="Proteomes" id="UP001465755">
    <property type="component" value="Unassembled WGS sequence"/>
</dbReference>
<feature type="region of interest" description="Disordered" evidence="1">
    <location>
        <begin position="218"/>
        <end position="245"/>
    </location>
</feature>
<dbReference type="SMART" id="SM00777">
    <property type="entry name" value="Mad3_BUB1_I"/>
    <property type="match status" value="1"/>
</dbReference>
<reference evidence="3 4" key="1">
    <citation type="journal article" date="2024" name="Nat. Commun.">
        <title>Phylogenomics reveals the evolutionary origins of lichenization in chlorophyte algae.</title>
        <authorList>
            <person name="Puginier C."/>
            <person name="Libourel C."/>
            <person name="Otte J."/>
            <person name="Skaloud P."/>
            <person name="Haon M."/>
            <person name="Grisel S."/>
            <person name="Petersen M."/>
            <person name="Berrin J.G."/>
            <person name="Delaux P.M."/>
            <person name="Dal Grande F."/>
            <person name="Keller J."/>
        </authorList>
    </citation>
    <scope>NUCLEOTIDE SEQUENCE [LARGE SCALE GENOMIC DNA]</scope>
    <source>
        <strain evidence="3 4">SAG 2036</strain>
    </source>
</reference>
<gene>
    <name evidence="3" type="ORF">WJX73_000032</name>
</gene>
<sequence>MALDWENSKENYQPLKQGRAPDQLKSTCLGKTDVESQRRQLWKAVTEYQGEDPLEPWLRLIKWTQTTFKSGGHQAQLRPILERCTRELCPIERYKTDSRYLRVWIHYADCLPEPQDVFSFLQTHGIGQDLALFYVAYAAFLELRRSFSKAETVLKDGIKRLAHPVDKLREKHDAFQARMARRKQRVAEGLSQEVPVEAAPGFLDENGQRSALACIQGPRVTGPLRRGPQPRVPSKGQESSSNGGLDIFVDEEFGGAGQPAAVDSEPQSSRGVGPTSWTTLATFEQTRKENVQAPSKWAGVTMKPGKGAVAPPVPPKLDIPMDEELRAANRAARKAEAVPQGTLRNRLDGTDLDEHLQADPLRLHRNKQLAAAAKAASGARPPRPPVPAGKDDVTAQANNTAVTGVPDSAKQGLQHSMGGYDAGLLQGPDGEEMSFEEVRAAAWQRNGDVTVATRDAYNAINSMFHGVLDSQAPWNAQELTAEHTGALAAACHRAACDPTITLSTKAAFEALGGAFFKRLPHEETSTIHLNKAASTALSQPAAPNTAPRNPPLGPANGSGQEATGPFAIYEDTQFLANKEGQTTGFAVPEDTTLFGERSSTAALPAPVRKPTSQDGGFLCYEDTEFLGDGPRAGLDGSVLQVLGSSPGSEFGGLHGWGKGGEVDDDCDFGVYEDTELL</sequence>
<evidence type="ECO:0000259" key="2">
    <source>
        <dbReference type="PROSITE" id="PS51489"/>
    </source>
</evidence>
<dbReference type="AlphaFoldDB" id="A0AAW1NNU5"/>
<dbReference type="GO" id="GO:0004672">
    <property type="term" value="F:protein kinase activity"/>
    <property type="evidence" value="ECO:0007669"/>
    <property type="project" value="TreeGrafter"/>
</dbReference>
<organism evidence="3 4">
    <name type="scientific">Symbiochloris irregularis</name>
    <dbReference type="NCBI Taxonomy" id="706552"/>
    <lineage>
        <taxon>Eukaryota</taxon>
        <taxon>Viridiplantae</taxon>
        <taxon>Chlorophyta</taxon>
        <taxon>core chlorophytes</taxon>
        <taxon>Trebouxiophyceae</taxon>
        <taxon>Trebouxiales</taxon>
        <taxon>Trebouxiaceae</taxon>
        <taxon>Symbiochloris</taxon>
    </lineage>
</organism>
<feature type="region of interest" description="Disordered" evidence="1">
    <location>
        <begin position="534"/>
        <end position="563"/>
    </location>
</feature>
<dbReference type="PANTHER" id="PTHR14030">
    <property type="entry name" value="MITOTIC CHECKPOINT SERINE/THREONINE-PROTEIN KINASE BUB1"/>
    <property type="match status" value="1"/>
</dbReference>
<dbReference type="FunFam" id="1.25.40.430:FF:000003">
    <property type="entry name" value="Checkpoint serine/threonine-protein kinase BUB1"/>
    <property type="match status" value="1"/>
</dbReference>
<protein>
    <recommendedName>
        <fullName evidence="2">BUB1 N-terminal domain-containing protein</fullName>
    </recommendedName>
</protein>